<keyword evidence="2" id="KW-1185">Reference proteome</keyword>
<proteinExistence type="predicted"/>
<dbReference type="EMBL" id="JARK01001574">
    <property type="protein sequence ID" value="EYB89020.1"/>
    <property type="molecule type" value="Genomic_DNA"/>
</dbReference>
<evidence type="ECO:0000313" key="1">
    <source>
        <dbReference type="EMBL" id="EYB89020.1"/>
    </source>
</evidence>
<sequence>MGSKNAHNSSRRAVWPILKMHSKSAPKGTWKACRLNATKVTDLFLRGAAIMLVRSPKPSQKSWKYHDTNEYNV</sequence>
<gene>
    <name evidence="1" type="primary">Acey_s0238.g3301</name>
    <name evidence="1" type="ORF">Y032_0238g3301</name>
</gene>
<reference evidence="2" key="1">
    <citation type="journal article" date="2015" name="Nat. Genet.">
        <title>The genome and transcriptome of the zoonotic hookworm Ancylostoma ceylanicum identify infection-specific gene families.</title>
        <authorList>
            <person name="Schwarz E.M."/>
            <person name="Hu Y."/>
            <person name="Antoshechkin I."/>
            <person name="Miller M.M."/>
            <person name="Sternberg P.W."/>
            <person name="Aroian R.V."/>
        </authorList>
    </citation>
    <scope>NUCLEOTIDE SEQUENCE</scope>
    <source>
        <strain evidence="2">HY135</strain>
    </source>
</reference>
<dbReference type="Proteomes" id="UP000024635">
    <property type="component" value="Unassembled WGS sequence"/>
</dbReference>
<organism evidence="1 2">
    <name type="scientific">Ancylostoma ceylanicum</name>
    <dbReference type="NCBI Taxonomy" id="53326"/>
    <lineage>
        <taxon>Eukaryota</taxon>
        <taxon>Metazoa</taxon>
        <taxon>Ecdysozoa</taxon>
        <taxon>Nematoda</taxon>
        <taxon>Chromadorea</taxon>
        <taxon>Rhabditida</taxon>
        <taxon>Rhabditina</taxon>
        <taxon>Rhabditomorpha</taxon>
        <taxon>Strongyloidea</taxon>
        <taxon>Ancylostomatidae</taxon>
        <taxon>Ancylostomatinae</taxon>
        <taxon>Ancylostoma</taxon>
    </lineage>
</organism>
<accession>A0A016SEL3</accession>
<dbReference type="AlphaFoldDB" id="A0A016SEL3"/>
<comment type="caution">
    <text evidence="1">The sequence shown here is derived from an EMBL/GenBank/DDBJ whole genome shotgun (WGS) entry which is preliminary data.</text>
</comment>
<evidence type="ECO:0000313" key="2">
    <source>
        <dbReference type="Proteomes" id="UP000024635"/>
    </source>
</evidence>
<protein>
    <submittedName>
        <fullName evidence="1">Uncharacterized protein</fullName>
    </submittedName>
</protein>
<name>A0A016SEL3_9BILA</name>